<dbReference type="InterPro" id="IPR013103">
    <property type="entry name" value="RVT_2"/>
</dbReference>
<organism evidence="3">
    <name type="scientific">Tanacetum cinerariifolium</name>
    <name type="common">Dalmatian daisy</name>
    <name type="synonym">Chrysanthemum cinerariifolium</name>
    <dbReference type="NCBI Taxonomy" id="118510"/>
    <lineage>
        <taxon>Eukaryota</taxon>
        <taxon>Viridiplantae</taxon>
        <taxon>Streptophyta</taxon>
        <taxon>Embryophyta</taxon>
        <taxon>Tracheophyta</taxon>
        <taxon>Spermatophyta</taxon>
        <taxon>Magnoliopsida</taxon>
        <taxon>eudicotyledons</taxon>
        <taxon>Gunneridae</taxon>
        <taxon>Pentapetalae</taxon>
        <taxon>asterids</taxon>
        <taxon>campanulids</taxon>
        <taxon>Asterales</taxon>
        <taxon>Asteraceae</taxon>
        <taxon>Asteroideae</taxon>
        <taxon>Anthemideae</taxon>
        <taxon>Anthemidinae</taxon>
        <taxon>Tanacetum</taxon>
    </lineage>
</organism>
<feature type="region of interest" description="Disordered" evidence="1">
    <location>
        <begin position="705"/>
        <end position="724"/>
    </location>
</feature>
<feature type="region of interest" description="Disordered" evidence="1">
    <location>
        <begin position="628"/>
        <end position="677"/>
    </location>
</feature>
<feature type="domain" description="Reverse transcriptase Ty1/copia-type" evidence="2">
    <location>
        <begin position="281"/>
        <end position="424"/>
    </location>
</feature>
<evidence type="ECO:0000256" key="1">
    <source>
        <dbReference type="SAM" id="MobiDB-lite"/>
    </source>
</evidence>
<protein>
    <submittedName>
        <fullName evidence="3">Putative ribonuclease H-like domain-containing protein</fullName>
    </submittedName>
</protein>
<feature type="compositionally biased region" description="Basic and acidic residues" evidence="1">
    <location>
        <begin position="705"/>
        <end position="715"/>
    </location>
</feature>
<name>A0A699H0X0_TANCI</name>
<dbReference type="EMBL" id="BKCJ010092806">
    <property type="protein sequence ID" value="GEX16210.1"/>
    <property type="molecule type" value="Genomic_DNA"/>
</dbReference>
<dbReference type="AlphaFoldDB" id="A0A699H0X0"/>
<evidence type="ECO:0000259" key="2">
    <source>
        <dbReference type="Pfam" id="PF07727"/>
    </source>
</evidence>
<accession>A0A699H0X0</accession>
<evidence type="ECO:0000313" key="3">
    <source>
        <dbReference type="EMBL" id="GEX16210.1"/>
    </source>
</evidence>
<reference evidence="3" key="1">
    <citation type="journal article" date="2019" name="Sci. Rep.">
        <title>Draft genome of Tanacetum cinerariifolium, the natural source of mosquito coil.</title>
        <authorList>
            <person name="Yamashiro T."/>
            <person name="Shiraishi A."/>
            <person name="Satake H."/>
            <person name="Nakayama K."/>
        </authorList>
    </citation>
    <scope>NUCLEOTIDE SEQUENCE</scope>
</reference>
<proteinExistence type="predicted"/>
<dbReference type="Pfam" id="PF07727">
    <property type="entry name" value="RVT_2"/>
    <property type="match status" value="1"/>
</dbReference>
<comment type="caution">
    <text evidence="3">The sequence shown here is derived from an EMBL/GenBank/DDBJ whole genome shotgun (WGS) entry which is preliminary data.</text>
</comment>
<sequence>MFDGKADERFLVGYYVNRKAFRVFNSRTKIVQKTLHINFLENQPNVAGSGPKWLFDIDTLTHSDKPKKHDEKAKREAKGKSLVDLSTRVRELRDEFKEFSINSTDRVNAAGAPVTVVRPNPTNNTNSFNAAGLSDNVVSPNFEIGRKSLFVDPSQYPDDPDMPVLEDIVYLDDKEDVGVEADFSNLETNISVSPIPNTRVQKDHPVTKIIVELTLGPQTRSMERMVKEQDGLNQINDEDFHVCMFACFLSQEESKKVHQVLKDPSWIKAMQEELLQFKMQKVWVLLDLPKGKRDIGSKWVFRNKKDEKGIVIRNKARLFAQGHTQEECIDYDEFFALVARVKAIGLFLAYASFMGFMVYQMNVKSDFIYETIKKEVYVCQPLGFEDPNYPDKVYKVVKALYGLHQAPRACQDKYVDKILRKFSLTDGKLACTHIDTEKPLLKDLNVKRIFRYLKGKPHLGLWYLKDYPFNLVAYSDSDYARASLDKKSTTGVNFLNDQVTQYALMVNPTIYVSCIKQFWATTLIKKIFAKLARMGYEKPPLKLTFYKAFFFAQWKFLIHTLVQCVSAMRTTQNEFSCSMTSAVICLATGKKFNFSKYIFDSMVDDLSSHTTRYTSLAVTQKVFANMRRIDKEDEVPAAPTPPSPTHEPSPPPHEHITTPTQAQPISPSSPPQEQPTTTSAFDMTLLNTLMETCTTLSHKRRIERKDDDNVAAKEVNDDEPPTIFDDEEVTMTKDQTLIKMKAEKAILLDEQMAKRLHDEEVEQAAAREKQEQDDFKRAQMQEKNLDNIKKYQSLKRKPIFVAQAWKNMIVYLKNMAGYKMEHIKGMSYDKVRPIFEREYNKVQTLFKPDKDVAEPTKKRVAKETQLHESFKKLRAKVEVSGSESTQDTPTIDHKEIRSRPYWKIIRVSGIIEAYKSFEDILKAFDKEDLDALWRIVKEKLSLAKLHSNCGVHQVSSTTKRHDMYMLIEKDYPLSNEVMTLMLSIKLQVEEDNEMARDMVMKIFMKANQQKSKSLDTSSKIVDDVVKVIAPTTAEQRLAKKNELKAKGTLLMALPDKHQLKFNIHNDAKSLMEAIEKRFGGNKETKKRNKADLEEQSLDDLFNNLKIYEAKVKSSSPTSHNTQNIAFVSSNTTDCTNELVSVISNESATSFKAPVSTLPNVDNLNDVVIYSFFASQSNSPQLDKEDLKQINADDLEEIDLKCFVLPDQSVSLPL</sequence>
<feature type="compositionally biased region" description="Pro residues" evidence="1">
    <location>
        <begin position="638"/>
        <end position="651"/>
    </location>
</feature>
<feature type="compositionally biased region" description="Low complexity" evidence="1">
    <location>
        <begin position="657"/>
        <end position="666"/>
    </location>
</feature>
<gene>
    <name evidence="3" type="ORF">Tci_288185</name>
</gene>